<evidence type="ECO:0000256" key="1">
    <source>
        <dbReference type="ARBA" id="ARBA00004141"/>
    </source>
</evidence>
<reference evidence="12" key="2">
    <citation type="submission" date="2021-01" db="EMBL/GenBank/DDBJ databases">
        <authorList>
            <person name="Schikora-Tamarit M.A."/>
        </authorList>
    </citation>
    <scope>NUCLEOTIDE SEQUENCE</scope>
    <source>
        <strain evidence="12">CBS6341</strain>
    </source>
</reference>
<dbReference type="Pfam" id="PF01529">
    <property type="entry name" value="DHHC"/>
    <property type="match status" value="1"/>
</dbReference>
<evidence type="ECO:0000259" key="11">
    <source>
        <dbReference type="Pfam" id="PF01529"/>
    </source>
</evidence>
<organism evidence="12 13">
    <name type="scientific">Wickerhamomyces mucosus</name>
    <dbReference type="NCBI Taxonomy" id="1378264"/>
    <lineage>
        <taxon>Eukaryota</taxon>
        <taxon>Fungi</taxon>
        <taxon>Dikarya</taxon>
        <taxon>Ascomycota</taxon>
        <taxon>Saccharomycotina</taxon>
        <taxon>Saccharomycetes</taxon>
        <taxon>Phaffomycetales</taxon>
        <taxon>Wickerhamomycetaceae</taxon>
        <taxon>Wickerhamomyces</taxon>
    </lineage>
</organism>
<sequence>MTAREQVWFQICLSMVWISYVIAIYRSPGRPPKDFKPKKSEWRRWCKKCKNYKPERAHHCKTCKQCVLKMDHHCPWTANCVGYENMPHFVRFLVWVDYTNSYAFLSISAKAKTFWRDRNLPVYLTSKLQLTATIVLFMLSLLVLITVGALTLRVLWHILFTGRTQIESWDLERIETQVESKSFIDKLEKNFKDIYGKSPKNFRSWSTSHRIVKDMDGIPLIEIDDIIFPYNTNILENLIRTLGYPWNWILPWAGPIGNGLTFKKDQDCIYDESSAEEPDISTLPWPPDSGHQDIIAHNKSELGFQEIIIDSERVVKQYSTLVKRSQWSNDYGEKLSDFGVDDEE</sequence>
<evidence type="ECO:0000256" key="9">
    <source>
        <dbReference type="ARBA" id="ARBA00048048"/>
    </source>
</evidence>
<evidence type="ECO:0000256" key="5">
    <source>
        <dbReference type="ARBA" id="ARBA00023136"/>
    </source>
</evidence>
<dbReference type="Proteomes" id="UP000769528">
    <property type="component" value="Unassembled WGS sequence"/>
</dbReference>
<evidence type="ECO:0000256" key="2">
    <source>
        <dbReference type="ARBA" id="ARBA00022679"/>
    </source>
</evidence>
<evidence type="ECO:0000256" key="10">
    <source>
        <dbReference type="RuleBase" id="RU079119"/>
    </source>
</evidence>
<accession>A0A9P8T7C5</accession>
<evidence type="ECO:0000313" key="13">
    <source>
        <dbReference type="Proteomes" id="UP000769528"/>
    </source>
</evidence>
<dbReference type="AlphaFoldDB" id="A0A9P8T7C5"/>
<keyword evidence="5 10" id="KW-0472">Membrane</keyword>
<dbReference type="PANTHER" id="PTHR12246">
    <property type="entry name" value="PALMITOYLTRANSFERASE ZDHHC16"/>
    <property type="match status" value="1"/>
</dbReference>
<reference evidence="12" key="1">
    <citation type="journal article" date="2021" name="Open Biol.">
        <title>Shared evolutionary footprints suggest mitochondrial oxidative damage underlies multiple complex I losses in fungi.</title>
        <authorList>
            <person name="Schikora-Tamarit M.A."/>
            <person name="Marcet-Houben M."/>
            <person name="Nosek J."/>
            <person name="Gabaldon T."/>
        </authorList>
    </citation>
    <scope>NUCLEOTIDE SEQUENCE</scope>
    <source>
        <strain evidence="12">CBS6341</strain>
    </source>
</reference>
<keyword evidence="8 10" id="KW-0012">Acyltransferase</keyword>
<dbReference type="InterPro" id="IPR001594">
    <property type="entry name" value="Palmitoyltrfase_DHHC"/>
</dbReference>
<name>A0A9P8T7C5_9ASCO</name>
<feature type="domain" description="Palmitoyltransferase DHHC" evidence="11">
    <location>
        <begin position="43"/>
        <end position="170"/>
    </location>
</feature>
<evidence type="ECO:0000256" key="3">
    <source>
        <dbReference type="ARBA" id="ARBA00022692"/>
    </source>
</evidence>
<evidence type="ECO:0000313" key="12">
    <source>
        <dbReference type="EMBL" id="KAH3669018.1"/>
    </source>
</evidence>
<proteinExistence type="inferred from homology"/>
<dbReference type="GO" id="GO:0016020">
    <property type="term" value="C:membrane"/>
    <property type="evidence" value="ECO:0007669"/>
    <property type="project" value="UniProtKB-SubCell"/>
</dbReference>
<keyword evidence="2 10" id="KW-0808">Transferase</keyword>
<evidence type="ECO:0000256" key="8">
    <source>
        <dbReference type="ARBA" id="ARBA00023315"/>
    </source>
</evidence>
<dbReference type="PROSITE" id="PS50216">
    <property type="entry name" value="DHHC"/>
    <property type="match status" value="1"/>
</dbReference>
<comment type="caution">
    <text evidence="12">The sequence shown here is derived from an EMBL/GenBank/DDBJ whole genome shotgun (WGS) entry which is preliminary data.</text>
</comment>
<keyword evidence="4 10" id="KW-1133">Transmembrane helix</keyword>
<keyword evidence="3 10" id="KW-0812">Transmembrane</keyword>
<comment type="domain">
    <text evidence="10">The DHHC domain is required for palmitoyltransferase activity.</text>
</comment>
<dbReference type="OrthoDB" id="331948at2759"/>
<keyword evidence="6" id="KW-0564">Palmitate</keyword>
<evidence type="ECO:0000256" key="6">
    <source>
        <dbReference type="ARBA" id="ARBA00023139"/>
    </source>
</evidence>
<dbReference type="InterPro" id="IPR039859">
    <property type="entry name" value="PFA4/ZDH16/20/ERF2-like"/>
</dbReference>
<gene>
    <name evidence="12" type="ORF">WICMUC_005117</name>
</gene>
<dbReference type="EC" id="2.3.1.225" evidence="10"/>
<dbReference type="GO" id="GO:0019706">
    <property type="term" value="F:protein-cysteine S-palmitoyltransferase activity"/>
    <property type="evidence" value="ECO:0007669"/>
    <property type="project" value="UniProtKB-EC"/>
</dbReference>
<dbReference type="EMBL" id="JAEUBF010001362">
    <property type="protein sequence ID" value="KAH3669018.1"/>
    <property type="molecule type" value="Genomic_DNA"/>
</dbReference>
<keyword evidence="7" id="KW-0449">Lipoprotein</keyword>
<comment type="similarity">
    <text evidence="10">Belongs to the DHHC palmitoyltransferase family.</text>
</comment>
<comment type="subcellular location">
    <subcellularLocation>
        <location evidence="1">Membrane</location>
        <topology evidence="1">Multi-pass membrane protein</topology>
    </subcellularLocation>
</comment>
<feature type="transmembrane region" description="Helical" evidence="10">
    <location>
        <begin position="7"/>
        <end position="25"/>
    </location>
</feature>
<feature type="transmembrane region" description="Helical" evidence="10">
    <location>
        <begin position="130"/>
        <end position="156"/>
    </location>
</feature>
<evidence type="ECO:0000256" key="7">
    <source>
        <dbReference type="ARBA" id="ARBA00023288"/>
    </source>
</evidence>
<protein>
    <recommendedName>
        <fullName evidence="10">Palmitoyltransferase</fullName>
        <ecNumber evidence="10">2.3.1.225</ecNumber>
    </recommendedName>
</protein>
<keyword evidence="13" id="KW-1185">Reference proteome</keyword>
<comment type="catalytic activity">
    <reaction evidence="9 10">
        <text>L-cysteinyl-[protein] + hexadecanoyl-CoA = S-hexadecanoyl-L-cysteinyl-[protein] + CoA</text>
        <dbReference type="Rhea" id="RHEA:36683"/>
        <dbReference type="Rhea" id="RHEA-COMP:10131"/>
        <dbReference type="Rhea" id="RHEA-COMP:11032"/>
        <dbReference type="ChEBI" id="CHEBI:29950"/>
        <dbReference type="ChEBI" id="CHEBI:57287"/>
        <dbReference type="ChEBI" id="CHEBI:57379"/>
        <dbReference type="ChEBI" id="CHEBI:74151"/>
        <dbReference type="EC" id="2.3.1.225"/>
    </reaction>
</comment>
<evidence type="ECO:0000256" key="4">
    <source>
        <dbReference type="ARBA" id="ARBA00022989"/>
    </source>
</evidence>